<evidence type="ECO:0000313" key="3">
    <source>
        <dbReference type="Proteomes" id="UP000680750"/>
    </source>
</evidence>
<feature type="domain" description="IrrE N-terminal-like" evidence="1">
    <location>
        <begin position="165"/>
        <end position="297"/>
    </location>
</feature>
<dbReference type="InterPro" id="IPR052345">
    <property type="entry name" value="Rad_response_metalloprotease"/>
</dbReference>
<name>A0A810KVH6_9ACTN</name>
<dbReference type="Pfam" id="PF06114">
    <property type="entry name" value="Peptidase_M78"/>
    <property type="match status" value="1"/>
</dbReference>
<sequence length="386" mass="43507">MAVRVNVAPTMLRWARRRAGQSTHSLSGKFPKLPDWETGRAVPTMRQLEEYARATHAPLGFFFLSEPPTEELPVHDFRTFDSQAVHTPTPDLLDTIYLSEQRQEWYRHFAIRNGEPRVAIVGSLSVRNRITEAAAYLRDALHFDLSSRTGYSNWNKALSGLVANAEDVGILVMISGIVGSNTHRKLDPREFRGFSLVDRVAPVIFINGVDTKAAQIFTLAHEIAHVSLGESALSKPDLSQTNVTDRTERWCNSVAAELLVPLESIRDEYEPRNRLTEELNRLARYYKVSTLVILRRIFDADLISHDNFETSFSAELRRVMALLAKKKSTDGGDYYNTQPVRLSKRFARALISDTLEGGTLYGEAFRLLGSKKLSVFEELGQRLGVA</sequence>
<dbReference type="InterPro" id="IPR010359">
    <property type="entry name" value="IrrE_HExxH"/>
</dbReference>
<dbReference type="PANTHER" id="PTHR43236">
    <property type="entry name" value="ANTITOXIN HIGA1"/>
    <property type="match status" value="1"/>
</dbReference>
<reference evidence="2" key="1">
    <citation type="submission" date="2020-08" db="EMBL/GenBank/DDBJ databases">
        <title>Whole genome shotgun sequence of Actinocatenispora sera NBRC 101916.</title>
        <authorList>
            <person name="Komaki H."/>
            <person name="Tamura T."/>
        </authorList>
    </citation>
    <scope>NUCLEOTIDE SEQUENCE</scope>
    <source>
        <strain evidence="2">NBRC 101916</strain>
    </source>
</reference>
<dbReference type="AlphaFoldDB" id="A0A810KVH6"/>
<organism evidence="2 3">
    <name type="scientific">Actinocatenispora sera</name>
    <dbReference type="NCBI Taxonomy" id="390989"/>
    <lineage>
        <taxon>Bacteria</taxon>
        <taxon>Bacillati</taxon>
        <taxon>Actinomycetota</taxon>
        <taxon>Actinomycetes</taxon>
        <taxon>Micromonosporales</taxon>
        <taxon>Micromonosporaceae</taxon>
        <taxon>Actinocatenispora</taxon>
    </lineage>
</organism>
<evidence type="ECO:0000313" key="2">
    <source>
        <dbReference type="EMBL" id="BCJ26887.1"/>
    </source>
</evidence>
<accession>A0A810KVH6</accession>
<dbReference type="Proteomes" id="UP000680750">
    <property type="component" value="Chromosome"/>
</dbReference>
<gene>
    <name evidence="2" type="ORF">Asera_09950</name>
</gene>
<dbReference type="KEGG" id="aser:Asera_09950"/>
<dbReference type="PANTHER" id="PTHR43236:SF2">
    <property type="entry name" value="BLL0069 PROTEIN"/>
    <property type="match status" value="1"/>
</dbReference>
<proteinExistence type="predicted"/>
<keyword evidence="3" id="KW-1185">Reference proteome</keyword>
<evidence type="ECO:0000259" key="1">
    <source>
        <dbReference type="Pfam" id="PF06114"/>
    </source>
</evidence>
<dbReference type="Gene3D" id="1.10.10.2910">
    <property type="match status" value="1"/>
</dbReference>
<dbReference type="EMBL" id="AP023354">
    <property type="protein sequence ID" value="BCJ26887.1"/>
    <property type="molecule type" value="Genomic_DNA"/>
</dbReference>
<dbReference type="OrthoDB" id="9794834at2"/>
<protein>
    <recommendedName>
        <fullName evidence="1">IrrE N-terminal-like domain-containing protein</fullName>
    </recommendedName>
</protein>